<feature type="transmembrane region" description="Helical" evidence="5">
    <location>
        <begin position="305"/>
        <end position="324"/>
    </location>
</feature>
<evidence type="ECO:0000256" key="4">
    <source>
        <dbReference type="ARBA" id="ARBA00023136"/>
    </source>
</evidence>
<dbReference type="EMBL" id="JXWY01000012">
    <property type="protein sequence ID" value="KIX91488.1"/>
    <property type="molecule type" value="Genomic_DNA"/>
</dbReference>
<accession>A0A0D6XUG7</accession>
<dbReference type="AlphaFoldDB" id="A0A0D6XUG7"/>
<dbReference type="InterPro" id="IPR013525">
    <property type="entry name" value="ABC2_TM"/>
</dbReference>
<dbReference type="GO" id="GO:0016020">
    <property type="term" value="C:membrane"/>
    <property type="evidence" value="ECO:0007669"/>
    <property type="project" value="UniProtKB-SubCell"/>
</dbReference>
<dbReference type="Gene3D" id="3.40.1710.10">
    <property type="entry name" value="abc type-2 transporter like domain"/>
    <property type="match status" value="1"/>
</dbReference>
<dbReference type="RefSeq" id="WP_044358987.1">
    <property type="nucleotide sequence ID" value="NZ_JXWY01000012.1"/>
</dbReference>
<dbReference type="EMBL" id="UHDT01000001">
    <property type="protein sequence ID" value="SUM56434.1"/>
    <property type="molecule type" value="Genomic_DNA"/>
</dbReference>
<dbReference type="STRING" id="569857.TP70_02115"/>
<dbReference type="PANTHER" id="PTHR43077:SF5">
    <property type="entry name" value="PHAGE INFECTION PROTEIN"/>
    <property type="match status" value="1"/>
</dbReference>
<evidence type="ECO:0000313" key="7">
    <source>
        <dbReference type="EMBL" id="KIX91488.1"/>
    </source>
</evidence>
<dbReference type="PANTHER" id="PTHR43077">
    <property type="entry name" value="TRANSPORT PERMEASE YVFS-RELATED"/>
    <property type="match status" value="1"/>
</dbReference>
<dbReference type="Proteomes" id="UP000254100">
    <property type="component" value="Unassembled WGS sequence"/>
</dbReference>
<evidence type="ECO:0000256" key="5">
    <source>
        <dbReference type="SAM" id="Phobius"/>
    </source>
</evidence>
<keyword evidence="9" id="KW-1185">Reference proteome</keyword>
<dbReference type="InterPro" id="IPR051328">
    <property type="entry name" value="T7SS_ABC-Transporter"/>
</dbReference>
<reference evidence="8 10" key="2">
    <citation type="submission" date="2018-06" db="EMBL/GenBank/DDBJ databases">
        <authorList>
            <consortium name="Pathogen Informatics"/>
            <person name="Doyle S."/>
        </authorList>
    </citation>
    <scope>NUCLEOTIDE SEQUENCE [LARGE SCALE GENOMIC DNA]</scope>
    <source>
        <strain evidence="8 10">NCTC13832</strain>
    </source>
</reference>
<reference evidence="7 9" key="1">
    <citation type="submission" date="2015-01" db="EMBL/GenBank/DDBJ databases">
        <authorList>
            <person name="Guo J."/>
        </authorList>
    </citation>
    <scope>NUCLEOTIDE SEQUENCE [LARGE SCALE GENOMIC DNA]</scope>
    <source>
        <strain evidence="7 9">DSM 22147</strain>
    </source>
</reference>
<dbReference type="OrthoDB" id="2406134at2"/>
<keyword evidence="3 5" id="KW-1133">Transmembrane helix</keyword>
<dbReference type="GO" id="GO:0140359">
    <property type="term" value="F:ABC-type transporter activity"/>
    <property type="evidence" value="ECO:0007669"/>
    <property type="project" value="InterPro"/>
</dbReference>
<feature type="transmembrane region" description="Helical" evidence="5">
    <location>
        <begin position="331"/>
        <end position="350"/>
    </location>
</feature>
<evidence type="ECO:0000313" key="10">
    <source>
        <dbReference type="Proteomes" id="UP000254100"/>
    </source>
</evidence>
<comment type="subcellular location">
    <subcellularLocation>
        <location evidence="1">Membrane</location>
        <topology evidence="1">Multi-pass membrane protein</topology>
    </subcellularLocation>
</comment>
<feature type="transmembrane region" description="Helical" evidence="5">
    <location>
        <begin position="231"/>
        <end position="250"/>
    </location>
</feature>
<feature type="transmembrane region" description="Helical" evidence="5">
    <location>
        <begin position="262"/>
        <end position="285"/>
    </location>
</feature>
<evidence type="ECO:0000256" key="3">
    <source>
        <dbReference type="ARBA" id="ARBA00022989"/>
    </source>
</evidence>
<keyword evidence="2 5" id="KW-0812">Transmembrane</keyword>
<evidence type="ECO:0000256" key="1">
    <source>
        <dbReference type="ARBA" id="ARBA00004141"/>
    </source>
</evidence>
<evidence type="ECO:0000313" key="9">
    <source>
        <dbReference type="Proteomes" id="UP000032366"/>
    </source>
</evidence>
<proteinExistence type="predicted"/>
<evidence type="ECO:0000313" key="8">
    <source>
        <dbReference type="EMBL" id="SUM56434.1"/>
    </source>
</evidence>
<feature type="domain" description="ABC-2 type transporter transmembrane" evidence="6">
    <location>
        <begin position="7"/>
        <end position="401"/>
    </location>
</feature>
<feature type="transmembrane region" description="Helical" evidence="5">
    <location>
        <begin position="387"/>
        <end position="406"/>
    </location>
</feature>
<keyword evidence="4 5" id="KW-0472">Membrane</keyword>
<gene>
    <name evidence="8" type="ORF">NCTC13832_00063</name>
    <name evidence="7" type="ORF">TP70_02115</name>
</gene>
<sequence length="419" mass="46571">MKKYLLWLIPMLVLLILATAFYPAYNPEPREISIAILNEDNGVEIQGKKTNVGNTLVDKMKENGNDTFAWKEVTNREALDKGLEDNKYVGALVLEKDFSKNAMSQAQSIIMTEKQKEVKAQIQSGALSPEQQALLSKGAPTIPNPQKAKMEVIVNQGSNGQIATIAQQALGKITDQISNQISEQNAKALVQNNVDLPSDQYEMFANPVTVDQTTLHEIKDHQANGNAGASMFMPVWLTSLITGVISFTLFKNRGALVSHKDKLIYVTQTVCGIILSALIGSFAYIHYMDYVLGFDFNQATETAMYIAIAIMGFSLLIFGCMAWIGFGAVPILMLFVFFSIQASVLPSQMLPEFYQNYILPWNPFYHYVSTLKELLYDGVALTMNGTMWMFVVFIIFGIVSFVTAVYTKKVKEQPAEAAK</sequence>
<dbReference type="Pfam" id="PF12698">
    <property type="entry name" value="ABC2_membrane_3"/>
    <property type="match status" value="1"/>
</dbReference>
<evidence type="ECO:0000259" key="6">
    <source>
        <dbReference type="Pfam" id="PF12698"/>
    </source>
</evidence>
<organism evidence="8 10">
    <name type="scientific">Staphylococcus microti</name>
    <dbReference type="NCBI Taxonomy" id="569857"/>
    <lineage>
        <taxon>Bacteria</taxon>
        <taxon>Bacillati</taxon>
        <taxon>Bacillota</taxon>
        <taxon>Bacilli</taxon>
        <taxon>Bacillales</taxon>
        <taxon>Staphylococcaceae</taxon>
        <taxon>Staphylococcus</taxon>
    </lineage>
</organism>
<evidence type="ECO:0000256" key="2">
    <source>
        <dbReference type="ARBA" id="ARBA00022692"/>
    </source>
</evidence>
<name>A0A0D6XUG7_9STAP</name>
<protein>
    <submittedName>
        <fullName evidence="8">Phage infection protein</fullName>
    </submittedName>
</protein>
<dbReference type="Proteomes" id="UP000032366">
    <property type="component" value="Unassembled WGS sequence"/>
</dbReference>